<dbReference type="AlphaFoldDB" id="A0A812AZW0"/>
<feature type="region of interest" description="Disordered" evidence="1">
    <location>
        <begin position="1"/>
        <end position="29"/>
    </location>
</feature>
<evidence type="ECO:0000256" key="1">
    <source>
        <dbReference type="SAM" id="MobiDB-lite"/>
    </source>
</evidence>
<dbReference type="Proteomes" id="UP000597762">
    <property type="component" value="Unassembled WGS sequence"/>
</dbReference>
<sequence length="169" mass="19452">MASIYDGIESSSDQESLSPAPPEEHTHHDAMAKAEQIISDLISTDPLLEDLPQEVTLEEVTSQLALEYGQAMSINVCRADGQVMRVVVVQDATVLDLKHAIKRYVKLKQKRQNGTEILSWRYVWRRYWLYFDGQKLMDDSKPLKEYGIRNKADVTFKHRLKQQGCRKTT</sequence>
<dbReference type="OrthoDB" id="72819at2759"/>
<dbReference type="PANTHER" id="PTHR14942">
    <property type="entry name" value="U11/U12 SMALL NUCLEAR RIBONUCLEOPROTEIN 25 KDA PROTEIN"/>
    <property type="match status" value="1"/>
</dbReference>
<gene>
    <name evidence="3" type="ORF">SPHA_8076</name>
</gene>
<dbReference type="PANTHER" id="PTHR14942:SF0">
    <property type="entry name" value="U11_U12 SMALL NUCLEAR RIBONUCLEOPROTEIN 25 KDA PROTEIN"/>
    <property type="match status" value="1"/>
</dbReference>
<evidence type="ECO:0000313" key="3">
    <source>
        <dbReference type="EMBL" id="CAE1164571.1"/>
    </source>
</evidence>
<comment type="caution">
    <text evidence="3">The sequence shown here is derived from an EMBL/GenBank/DDBJ whole genome shotgun (WGS) entry which is preliminary data.</text>
</comment>
<organism evidence="3 4">
    <name type="scientific">Acanthosepion pharaonis</name>
    <name type="common">Pharaoh cuttlefish</name>
    <name type="synonym">Sepia pharaonis</name>
    <dbReference type="NCBI Taxonomy" id="158019"/>
    <lineage>
        <taxon>Eukaryota</taxon>
        <taxon>Metazoa</taxon>
        <taxon>Spiralia</taxon>
        <taxon>Lophotrochozoa</taxon>
        <taxon>Mollusca</taxon>
        <taxon>Cephalopoda</taxon>
        <taxon>Coleoidea</taxon>
        <taxon>Decapodiformes</taxon>
        <taxon>Sepiida</taxon>
        <taxon>Sepiina</taxon>
        <taxon>Sepiidae</taxon>
        <taxon>Acanthosepion</taxon>
    </lineage>
</organism>
<name>A0A812AZW0_ACAPH</name>
<dbReference type="InterPro" id="IPR039690">
    <property type="entry name" value="SNRNP25"/>
</dbReference>
<dbReference type="InterPro" id="IPR000626">
    <property type="entry name" value="Ubiquitin-like_dom"/>
</dbReference>
<reference evidence="3" key="1">
    <citation type="submission" date="2021-01" db="EMBL/GenBank/DDBJ databases">
        <authorList>
            <person name="Li R."/>
            <person name="Bekaert M."/>
        </authorList>
    </citation>
    <scope>NUCLEOTIDE SEQUENCE</scope>
    <source>
        <strain evidence="3">Farmed</strain>
    </source>
</reference>
<feature type="domain" description="Ubiquitin-like" evidence="2">
    <location>
        <begin position="72"/>
        <end position="154"/>
    </location>
</feature>
<dbReference type="Pfam" id="PF18036">
    <property type="entry name" value="Ubiquitin_4"/>
    <property type="match status" value="1"/>
</dbReference>
<dbReference type="Gene3D" id="3.10.20.90">
    <property type="entry name" value="Phosphatidylinositol 3-kinase Catalytic Subunit, Chain A, domain 1"/>
    <property type="match status" value="1"/>
</dbReference>
<dbReference type="EMBL" id="CAHIKZ030000261">
    <property type="protein sequence ID" value="CAE1164571.1"/>
    <property type="molecule type" value="Genomic_DNA"/>
</dbReference>
<dbReference type="PROSITE" id="PS50053">
    <property type="entry name" value="UBIQUITIN_2"/>
    <property type="match status" value="1"/>
</dbReference>
<dbReference type="GO" id="GO:0000398">
    <property type="term" value="P:mRNA splicing, via spliceosome"/>
    <property type="evidence" value="ECO:0007669"/>
    <property type="project" value="InterPro"/>
</dbReference>
<dbReference type="CDD" id="cd17058">
    <property type="entry name" value="Ubl_SNRNP25"/>
    <property type="match status" value="1"/>
</dbReference>
<protein>
    <submittedName>
        <fullName evidence="3">SNRNP25</fullName>
    </submittedName>
</protein>
<dbReference type="InterPro" id="IPR040610">
    <property type="entry name" value="SNRNP25_ubiquitin"/>
</dbReference>
<proteinExistence type="predicted"/>
<dbReference type="SUPFAM" id="SSF54236">
    <property type="entry name" value="Ubiquitin-like"/>
    <property type="match status" value="1"/>
</dbReference>
<keyword evidence="4" id="KW-1185">Reference proteome</keyword>
<accession>A0A812AZW0</accession>
<dbReference type="GO" id="GO:0005689">
    <property type="term" value="C:U12-type spliceosomal complex"/>
    <property type="evidence" value="ECO:0007669"/>
    <property type="project" value="TreeGrafter"/>
</dbReference>
<evidence type="ECO:0000313" key="4">
    <source>
        <dbReference type="Proteomes" id="UP000597762"/>
    </source>
</evidence>
<evidence type="ECO:0000259" key="2">
    <source>
        <dbReference type="PROSITE" id="PS50053"/>
    </source>
</evidence>
<dbReference type="InterPro" id="IPR029071">
    <property type="entry name" value="Ubiquitin-like_domsf"/>
</dbReference>